<evidence type="ECO:0000313" key="1">
    <source>
        <dbReference type="EMBL" id="KAH9484669.1"/>
    </source>
</evidence>
<name>A0ACB8HBT6_PSICU</name>
<comment type="caution">
    <text evidence="1">The sequence shown here is derived from an EMBL/GenBank/DDBJ whole genome shotgun (WGS) entry which is preliminary data.</text>
</comment>
<sequence length="109" mass="12390">MPQSWFTLRLEATNRQLGVALSNVLMLRHHMSISRDRPPVGSYVSSAREGAGCSDAIYRFPATHPVDSLDLEATLSLRRRKNVSFSKRVSMQMCGDVWRTHHTTSVVYR</sequence>
<proteinExistence type="predicted"/>
<reference evidence="1" key="1">
    <citation type="submission" date="2021-10" db="EMBL/GenBank/DDBJ databases">
        <title>Psilocybe cubensis genome.</title>
        <authorList>
            <person name="Mckernan K.J."/>
            <person name="Crawford S."/>
            <person name="Trippe A."/>
            <person name="Kane L.T."/>
            <person name="Mclaughlin S."/>
        </authorList>
    </citation>
    <scope>NUCLEOTIDE SEQUENCE</scope>
    <source>
        <strain evidence="1">MGC-MH-2018</strain>
    </source>
</reference>
<evidence type="ECO:0000313" key="2">
    <source>
        <dbReference type="Proteomes" id="UP000664032"/>
    </source>
</evidence>
<gene>
    <name evidence="1" type="ORF">JR316_0001568</name>
</gene>
<dbReference type="Proteomes" id="UP000664032">
    <property type="component" value="Unassembled WGS sequence"/>
</dbReference>
<organism evidence="1 2">
    <name type="scientific">Psilocybe cubensis</name>
    <name type="common">Psychedelic mushroom</name>
    <name type="synonym">Stropharia cubensis</name>
    <dbReference type="NCBI Taxonomy" id="181762"/>
    <lineage>
        <taxon>Eukaryota</taxon>
        <taxon>Fungi</taxon>
        <taxon>Dikarya</taxon>
        <taxon>Basidiomycota</taxon>
        <taxon>Agaricomycotina</taxon>
        <taxon>Agaricomycetes</taxon>
        <taxon>Agaricomycetidae</taxon>
        <taxon>Agaricales</taxon>
        <taxon>Agaricineae</taxon>
        <taxon>Strophariaceae</taxon>
        <taxon>Psilocybe</taxon>
    </lineage>
</organism>
<protein>
    <submittedName>
        <fullName evidence="1">Uncharacterized protein</fullName>
    </submittedName>
</protein>
<accession>A0ACB8HBT6</accession>
<keyword evidence="2" id="KW-1185">Reference proteome</keyword>
<dbReference type="EMBL" id="JAFIQS020000002">
    <property type="protein sequence ID" value="KAH9484669.1"/>
    <property type="molecule type" value="Genomic_DNA"/>
</dbReference>